<evidence type="ECO:0000256" key="1">
    <source>
        <dbReference type="ARBA" id="ARBA00004141"/>
    </source>
</evidence>
<sequence length="344" mass="36398">MPVNAPDSSTITPHAADRPTPAATGIRLPAIPAAAFGIVLGTVGLANAWRAATALWGASPIVSETIGLIGAAIWCVLIICYALKWLVFRSDALQELEHPIQCCFTGLVGVATMLVATITLPFSALLAEILYWIGACWTALFALWRTGILWRGGRNPSTTTAVLYLPTVAGSYVLAIVGASLGYQSLSQLAFGAGFFSWLAIESVLLNRLLTAPELAEPVRPTIGIQLAPPTVGCVAYLSATTGVPDMLAHAMLGYGLLQAFLMIRILPWVMKQPFAAGYWAFSFGLTALATAVLRMTERGDTGIVPAIAMPVFVIVNALIALLAVLSIGLLLRGKLFPLLTRRA</sequence>
<keyword evidence="7" id="KW-1185">Reference proteome</keyword>
<dbReference type="GO" id="GO:0005886">
    <property type="term" value="C:plasma membrane"/>
    <property type="evidence" value="ECO:0007669"/>
    <property type="project" value="TreeGrafter"/>
</dbReference>
<keyword evidence="4 5" id="KW-0472">Membrane</keyword>
<dbReference type="InterPro" id="IPR052951">
    <property type="entry name" value="Tellurite_res_ion_channel"/>
</dbReference>
<feature type="transmembrane region" description="Helical" evidence="5">
    <location>
        <begin position="129"/>
        <end position="150"/>
    </location>
</feature>
<dbReference type="EMBL" id="VIWP01000005">
    <property type="protein sequence ID" value="TWF52351.1"/>
    <property type="molecule type" value="Genomic_DNA"/>
</dbReference>
<dbReference type="PANTHER" id="PTHR37955:SF1">
    <property type="entry name" value="DEP DOMAIN-CONTAINING PROTEIN"/>
    <property type="match status" value="1"/>
</dbReference>
<proteinExistence type="predicted"/>
<dbReference type="PANTHER" id="PTHR37955">
    <property type="entry name" value="TELLURITE RESISTANCE PROTEIN TEHA"/>
    <property type="match status" value="1"/>
</dbReference>
<feature type="transmembrane region" description="Helical" evidence="5">
    <location>
        <begin position="66"/>
        <end position="88"/>
    </location>
</feature>
<accession>A0A561QPN0</accession>
<name>A0A561QPN0_9HYPH</name>
<evidence type="ECO:0000313" key="6">
    <source>
        <dbReference type="EMBL" id="TWF52351.1"/>
    </source>
</evidence>
<comment type="subcellular location">
    <subcellularLocation>
        <location evidence="1">Membrane</location>
        <topology evidence="1">Multi-pass membrane protein</topology>
    </subcellularLocation>
</comment>
<keyword evidence="3 5" id="KW-1133">Transmembrane helix</keyword>
<feature type="transmembrane region" description="Helical" evidence="5">
    <location>
        <begin position="252"/>
        <end position="270"/>
    </location>
</feature>
<dbReference type="GO" id="GO:0046583">
    <property type="term" value="F:monoatomic cation efflux transmembrane transporter activity"/>
    <property type="evidence" value="ECO:0007669"/>
    <property type="project" value="TreeGrafter"/>
</dbReference>
<dbReference type="AlphaFoldDB" id="A0A561QPN0"/>
<feature type="transmembrane region" description="Helical" evidence="5">
    <location>
        <begin position="162"/>
        <end position="183"/>
    </location>
</feature>
<dbReference type="InterPro" id="IPR038665">
    <property type="entry name" value="Voltage-dep_anion_channel_sf"/>
</dbReference>
<dbReference type="Proteomes" id="UP000320653">
    <property type="component" value="Unassembled WGS sequence"/>
</dbReference>
<dbReference type="Pfam" id="PF03595">
    <property type="entry name" value="SLAC1"/>
    <property type="match status" value="1"/>
</dbReference>
<evidence type="ECO:0000256" key="2">
    <source>
        <dbReference type="ARBA" id="ARBA00022692"/>
    </source>
</evidence>
<reference evidence="6 7" key="1">
    <citation type="submission" date="2019-06" db="EMBL/GenBank/DDBJ databases">
        <title>Sorghum-associated microbial communities from plants grown in Nebraska, USA.</title>
        <authorList>
            <person name="Schachtman D."/>
        </authorList>
    </citation>
    <scope>NUCLEOTIDE SEQUENCE [LARGE SCALE GENOMIC DNA]</scope>
    <source>
        <strain evidence="6 7">1225</strain>
    </source>
</reference>
<dbReference type="OrthoDB" id="309023at2"/>
<feature type="transmembrane region" description="Helical" evidence="5">
    <location>
        <begin position="308"/>
        <end position="332"/>
    </location>
</feature>
<evidence type="ECO:0000313" key="7">
    <source>
        <dbReference type="Proteomes" id="UP000320653"/>
    </source>
</evidence>
<feature type="transmembrane region" description="Helical" evidence="5">
    <location>
        <begin position="28"/>
        <end position="46"/>
    </location>
</feature>
<evidence type="ECO:0000256" key="4">
    <source>
        <dbReference type="ARBA" id="ARBA00023136"/>
    </source>
</evidence>
<dbReference type="RefSeq" id="WP_145640060.1">
    <property type="nucleotide sequence ID" value="NZ_VIWP01000005.1"/>
</dbReference>
<dbReference type="CDD" id="cd09324">
    <property type="entry name" value="TDT_TehA"/>
    <property type="match status" value="1"/>
</dbReference>
<dbReference type="NCBIfam" id="NF008032">
    <property type="entry name" value="PRK10764.1"/>
    <property type="match status" value="1"/>
</dbReference>
<gene>
    <name evidence="6" type="ORF">FHW37_105455</name>
</gene>
<protein>
    <submittedName>
        <fullName evidence="6">Tellurite resistance protein</fullName>
    </submittedName>
</protein>
<feature type="transmembrane region" description="Helical" evidence="5">
    <location>
        <begin position="100"/>
        <end position="123"/>
    </location>
</feature>
<comment type="caution">
    <text evidence="6">The sequence shown here is derived from an EMBL/GenBank/DDBJ whole genome shotgun (WGS) entry which is preliminary data.</text>
</comment>
<dbReference type="InterPro" id="IPR004695">
    <property type="entry name" value="SLAC1/Mae1/Ssu1/TehA"/>
</dbReference>
<keyword evidence="2 5" id="KW-0812">Transmembrane</keyword>
<dbReference type="InterPro" id="IPR039264">
    <property type="entry name" value="TehA"/>
</dbReference>
<evidence type="ECO:0000256" key="5">
    <source>
        <dbReference type="SAM" id="Phobius"/>
    </source>
</evidence>
<evidence type="ECO:0000256" key="3">
    <source>
        <dbReference type="ARBA" id="ARBA00022989"/>
    </source>
</evidence>
<dbReference type="Gene3D" id="1.50.10.150">
    <property type="entry name" value="Voltage-dependent anion channel"/>
    <property type="match status" value="1"/>
</dbReference>
<feature type="transmembrane region" description="Helical" evidence="5">
    <location>
        <begin position="277"/>
        <end position="296"/>
    </location>
</feature>
<organism evidence="6 7">
    <name type="scientific">Neorhizobium alkalisoli</name>
    <dbReference type="NCBI Taxonomy" id="528178"/>
    <lineage>
        <taxon>Bacteria</taxon>
        <taxon>Pseudomonadati</taxon>
        <taxon>Pseudomonadota</taxon>
        <taxon>Alphaproteobacteria</taxon>
        <taxon>Hyphomicrobiales</taxon>
        <taxon>Rhizobiaceae</taxon>
        <taxon>Rhizobium/Agrobacterium group</taxon>
        <taxon>Neorhizobium</taxon>
    </lineage>
</organism>